<dbReference type="Gene3D" id="3.40.190.10">
    <property type="entry name" value="Periplasmic binding protein-like II"/>
    <property type="match status" value="1"/>
</dbReference>
<dbReference type="Proteomes" id="UP000838763">
    <property type="component" value="Unassembled WGS sequence"/>
</dbReference>
<evidence type="ECO:0000256" key="1">
    <source>
        <dbReference type="SAM" id="SignalP"/>
    </source>
</evidence>
<dbReference type="PANTHER" id="PTHR30024">
    <property type="entry name" value="ALIPHATIC SULFONATES-BINDING PROTEIN-RELATED"/>
    <property type="match status" value="1"/>
</dbReference>
<comment type="caution">
    <text evidence="3">The sequence shown here is derived from an EMBL/GenBank/DDBJ whole genome shotgun (WGS) entry which is preliminary data.</text>
</comment>
<feature type="domain" description="SsuA/THI5-like" evidence="2">
    <location>
        <begin position="57"/>
        <end position="156"/>
    </location>
</feature>
<organism evidence="3 4">
    <name type="scientific">Parascedosporium putredinis</name>
    <dbReference type="NCBI Taxonomy" id="1442378"/>
    <lineage>
        <taxon>Eukaryota</taxon>
        <taxon>Fungi</taxon>
        <taxon>Dikarya</taxon>
        <taxon>Ascomycota</taxon>
        <taxon>Pezizomycotina</taxon>
        <taxon>Sordariomycetes</taxon>
        <taxon>Hypocreomycetidae</taxon>
        <taxon>Microascales</taxon>
        <taxon>Microascaceae</taxon>
        <taxon>Parascedosporium</taxon>
    </lineage>
</organism>
<dbReference type="InterPro" id="IPR015168">
    <property type="entry name" value="SsuA/THI5"/>
</dbReference>
<proteinExistence type="predicted"/>
<feature type="chain" id="PRO_5040238397" description="SsuA/THI5-like domain-containing protein" evidence="1">
    <location>
        <begin position="21"/>
        <end position="289"/>
    </location>
</feature>
<dbReference type="EMBL" id="CALLCH030000017">
    <property type="protein sequence ID" value="CAI4218056.1"/>
    <property type="molecule type" value="Genomic_DNA"/>
</dbReference>
<keyword evidence="1" id="KW-0732">Signal</keyword>
<protein>
    <recommendedName>
        <fullName evidence="2">SsuA/THI5-like domain-containing protein</fullName>
    </recommendedName>
</protein>
<evidence type="ECO:0000313" key="4">
    <source>
        <dbReference type="Proteomes" id="UP000838763"/>
    </source>
</evidence>
<accession>A0A9P1H9J8</accession>
<sequence>MKTALLLTGIVALLGTPSSGLKVSTSLDWIEYTPQRYAADNFYKGSSPVQISSGGVATIARDNSVDLAANAETQGLKQLSGRRSLRLIYMVCEAQYRIVANKAKGINALEDLKGKRIGTIPGTSAGYFVNKFLKTAGIQPGQYTVASGNACMKAPCGQGTLPQMLQAGQIDAFGLWEMYALYTTAEKLADARIRADIVEFVRALNQTLDVYNNDPKKVFARVAELVRSDADVVEAVWPEHLWTGRWAPDLIDFLVEEDAYLAQEDRRQPIPRADIEKFLDTSILDELGL</sequence>
<evidence type="ECO:0000259" key="2">
    <source>
        <dbReference type="Pfam" id="PF09084"/>
    </source>
</evidence>
<dbReference type="PANTHER" id="PTHR30024:SF42">
    <property type="entry name" value="ALIPHATIC SULFONATES-BINDING PROTEIN-RELATED"/>
    <property type="match status" value="1"/>
</dbReference>
<gene>
    <name evidence="3" type="ORF">PPNO1_LOCUS7652</name>
</gene>
<dbReference type="SUPFAM" id="SSF53850">
    <property type="entry name" value="Periplasmic binding protein-like II"/>
    <property type="match status" value="1"/>
</dbReference>
<dbReference type="OrthoDB" id="5194099at2759"/>
<reference evidence="3" key="1">
    <citation type="submission" date="2022-11" db="EMBL/GenBank/DDBJ databases">
        <authorList>
            <person name="Scott C."/>
            <person name="Bruce N."/>
        </authorList>
    </citation>
    <scope>NUCLEOTIDE SEQUENCE</scope>
</reference>
<name>A0A9P1H9J8_9PEZI</name>
<dbReference type="AlphaFoldDB" id="A0A9P1H9J8"/>
<evidence type="ECO:0000313" key="3">
    <source>
        <dbReference type="EMBL" id="CAI4218056.1"/>
    </source>
</evidence>
<feature type="signal peptide" evidence="1">
    <location>
        <begin position="1"/>
        <end position="20"/>
    </location>
</feature>
<dbReference type="Pfam" id="PF09084">
    <property type="entry name" value="NMT1"/>
    <property type="match status" value="1"/>
</dbReference>
<keyword evidence="4" id="KW-1185">Reference proteome</keyword>